<reference evidence="4" key="1">
    <citation type="journal article" date="2019" name="Int. J. Syst. Evol. Microbiol.">
        <title>The Global Catalogue of Microorganisms (GCM) 10K type strain sequencing project: providing services to taxonomists for standard genome sequencing and annotation.</title>
        <authorList>
            <consortium name="The Broad Institute Genomics Platform"/>
            <consortium name="The Broad Institute Genome Sequencing Center for Infectious Disease"/>
            <person name="Wu L."/>
            <person name="Ma J."/>
        </authorList>
    </citation>
    <scope>NUCLEOTIDE SEQUENCE [LARGE SCALE GENOMIC DNA]</scope>
    <source>
        <strain evidence="4">NBRC 108730</strain>
    </source>
</reference>
<dbReference type="InterPro" id="IPR019965">
    <property type="entry name" value="PPOX_F420-dep_Rv2061_put"/>
</dbReference>
<feature type="domain" description="Pyridoxamine 5'-phosphate oxidase N-terminal" evidence="2">
    <location>
        <begin position="9"/>
        <end position="129"/>
    </location>
</feature>
<dbReference type="InterPro" id="IPR012349">
    <property type="entry name" value="Split_barrel_FMN-bd"/>
</dbReference>
<dbReference type="Pfam" id="PF01243">
    <property type="entry name" value="PNPOx_N"/>
    <property type="match status" value="1"/>
</dbReference>
<dbReference type="EMBL" id="BSUZ01000001">
    <property type="protein sequence ID" value="GMA87362.1"/>
    <property type="molecule type" value="Genomic_DNA"/>
</dbReference>
<keyword evidence="4" id="KW-1185">Reference proteome</keyword>
<name>A0ABQ6JKI2_9ACTN</name>
<dbReference type="PANTHER" id="PTHR35176">
    <property type="entry name" value="HEME OXYGENASE HI_0854-RELATED"/>
    <property type="match status" value="1"/>
</dbReference>
<dbReference type="InterPro" id="IPR052019">
    <property type="entry name" value="F420H2_bilvrd_red/Heme_oxyg"/>
</dbReference>
<dbReference type="Proteomes" id="UP001157017">
    <property type="component" value="Unassembled WGS sequence"/>
</dbReference>
<gene>
    <name evidence="3" type="ORF">GCM10025868_26120</name>
</gene>
<dbReference type="NCBIfam" id="TIGR03666">
    <property type="entry name" value="Rv2061_F420"/>
    <property type="match status" value="1"/>
</dbReference>
<evidence type="ECO:0000259" key="2">
    <source>
        <dbReference type="Pfam" id="PF01243"/>
    </source>
</evidence>
<sequence length="130" mass="14468">MTDLLRAGDARFVSLRTYRRDGTGVDTPVWVVRDGDALAFTTPDGSGKVKRLRRDPRVTVVPCSRRGAVEPGAQPSAGRAAFVDDPAEAERLTGRFRARYGLEYRVFLLVERLARRGRNSDRVLLRVVPA</sequence>
<keyword evidence="1" id="KW-0560">Oxidoreductase</keyword>
<organism evidence="3 4">
    <name type="scientific">Angustibacter aerolatus</name>
    <dbReference type="NCBI Taxonomy" id="1162965"/>
    <lineage>
        <taxon>Bacteria</taxon>
        <taxon>Bacillati</taxon>
        <taxon>Actinomycetota</taxon>
        <taxon>Actinomycetes</taxon>
        <taxon>Kineosporiales</taxon>
        <taxon>Kineosporiaceae</taxon>
    </lineage>
</organism>
<evidence type="ECO:0000256" key="1">
    <source>
        <dbReference type="ARBA" id="ARBA00023002"/>
    </source>
</evidence>
<dbReference type="SUPFAM" id="SSF50475">
    <property type="entry name" value="FMN-binding split barrel"/>
    <property type="match status" value="1"/>
</dbReference>
<proteinExistence type="predicted"/>
<dbReference type="InterPro" id="IPR011576">
    <property type="entry name" value="Pyridox_Oxase_N"/>
</dbReference>
<comment type="caution">
    <text evidence="3">The sequence shown here is derived from an EMBL/GenBank/DDBJ whole genome shotgun (WGS) entry which is preliminary data.</text>
</comment>
<dbReference type="PANTHER" id="PTHR35176:SF11">
    <property type="entry name" value="PYRIDOXAMINE 5'-PHOSPHATE OXIDASE FAMILY PROTEIN"/>
    <property type="match status" value="1"/>
</dbReference>
<dbReference type="Gene3D" id="2.30.110.10">
    <property type="entry name" value="Electron Transport, Fmn-binding Protein, Chain A"/>
    <property type="match status" value="1"/>
</dbReference>
<accession>A0ABQ6JKI2</accession>
<evidence type="ECO:0000313" key="3">
    <source>
        <dbReference type="EMBL" id="GMA87362.1"/>
    </source>
</evidence>
<protein>
    <recommendedName>
        <fullName evidence="2">Pyridoxamine 5'-phosphate oxidase N-terminal domain-containing protein</fullName>
    </recommendedName>
</protein>
<evidence type="ECO:0000313" key="4">
    <source>
        <dbReference type="Proteomes" id="UP001157017"/>
    </source>
</evidence>